<dbReference type="eggNOG" id="KOG0048">
    <property type="taxonomic scope" value="Eukaryota"/>
</dbReference>
<dbReference type="SMR" id="A2DNX3"/>
<organism evidence="7 8">
    <name type="scientific">Trichomonas vaginalis (strain ATCC PRA-98 / G3)</name>
    <dbReference type="NCBI Taxonomy" id="412133"/>
    <lineage>
        <taxon>Eukaryota</taxon>
        <taxon>Metamonada</taxon>
        <taxon>Parabasalia</taxon>
        <taxon>Trichomonadida</taxon>
        <taxon>Trichomonadidae</taxon>
        <taxon>Trichomonas</taxon>
    </lineage>
</organism>
<dbReference type="PANTHER" id="PTHR46621">
    <property type="entry name" value="SNRNA-ACTIVATING PROTEIN COMPLEX SUBUNIT 4"/>
    <property type="match status" value="1"/>
</dbReference>
<dbReference type="VEuPathDB" id="TrichDB:TVAGG3_0289540"/>
<dbReference type="InterPro" id="IPR051575">
    <property type="entry name" value="Myb-like_DNA-bd"/>
</dbReference>
<keyword evidence="2 7" id="KW-0238">DNA-binding</keyword>
<name>A2DNX3_TRIV3</name>
<keyword evidence="3" id="KW-0804">Transcription</keyword>
<dbReference type="OMA" id="QWAPEED"/>
<dbReference type="PROSITE" id="PS50090">
    <property type="entry name" value="MYB_LIKE"/>
    <property type="match status" value="2"/>
</dbReference>
<dbReference type="Proteomes" id="UP000001542">
    <property type="component" value="Unassembled WGS sequence"/>
</dbReference>
<evidence type="ECO:0000313" key="8">
    <source>
        <dbReference type="Proteomes" id="UP000001542"/>
    </source>
</evidence>
<evidence type="ECO:0000256" key="2">
    <source>
        <dbReference type="ARBA" id="ARBA00023125"/>
    </source>
</evidence>
<feature type="domain" description="Myb-like" evidence="5">
    <location>
        <begin position="115"/>
        <end position="165"/>
    </location>
</feature>
<keyword evidence="4" id="KW-0539">Nucleus</keyword>
<dbReference type="InterPro" id="IPR017930">
    <property type="entry name" value="Myb_dom"/>
</dbReference>
<sequence>MQTSMSNETATADQTGGGFYSFPDQYQPYPADAQGTGTPNLSQQYAAMQLFPQYLMDSAPMNNAASSRGAWTAEEDAQLKAAITSIGPKKWHDIAKFVPTRTSKQCRERWLNCLDPNIKKGAFEPWEDQLIIEKQREIGNHWSNIARLLPGRSPGAVKNRWYSGLKNFHQADQLNTLILPQE</sequence>
<feature type="domain" description="HTH myb-type" evidence="6">
    <location>
        <begin position="119"/>
        <end position="169"/>
    </location>
</feature>
<dbReference type="Gene3D" id="1.10.10.60">
    <property type="entry name" value="Homeodomain-like"/>
    <property type="match status" value="2"/>
</dbReference>
<dbReference type="STRING" id="5722.A2DNX3"/>
<dbReference type="GO" id="GO:0005634">
    <property type="term" value="C:nucleus"/>
    <property type="evidence" value="ECO:0000318"/>
    <property type="project" value="GO_Central"/>
</dbReference>
<accession>A2DNX3</accession>
<evidence type="ECO:0000256" key="1">
    <source>
        <dbReference type="ARBA" id="ARBA00023015"/>
    </source>
</evidence>
<dbReference type="CDD" id="cd00167">
    <property type="entry name" value="SANT"/>
    <property type="match status" value="2"/>
</dbReference>
<dbReference type="SUPFAM" id="SSF46689">
    <property type="entry name" value="Homeodomain-like"/>
    <property type="match status" value="1"/>
</dbReference>
<protein>
    <submittedName>
        <fullName evidence="7">Myb-like DNA-binding domain containing protein</fullName>
    </submittedName>
</protein>
<evidence type="ECO:0000256" key="4">
    <source>
        <dbReference type="ARBA" id="ARBA00023242"/>
    </source>
</evidence>
<dbReference type="SMART" id="SM00717">
    <property type="entry name" value="SANT"/>
    <property type="match status" value="2"/>
</dbReference>
<dbReference type="PANTHER" id="PTHR46621:SF1">
    <property type="entry name" value="SNRNA-ACTIVATING PROTEIN COMPLEX SUBUNIT 4"/>
    <property type="match status" value="1"/>
</dbReference>
<keyword evidence="1" id="KW-0805">Transcription regulation</keyword>
<reference evidence="7" key="1">
    <citation type="submission" date="2006-10" db="EMBL/GenBank/DDBJ databases">
        <authorList>
            <person name="Amadeo P."/>
            <person name="Zhao Q."/>
            <person name="Wortman J."/>
            <person name="Fraser-Liggett C."/>
            <person name="Carlton J."/>
        </authorList>
    </citation>
    <scope>NUCLEOTIDE SEQUENCE</scope>
    <source>
        <strain evidence="7">G3</strain>
    </source>
</reference>
<dbReference type="InterPro" id="IPR001005">
    <property type="entry name" value="SANT/Myb"/>
</dbReference>
<reference evidence="7" key="2">
    <citation type="journal article" date="2007" name="Science">
        <title>Draft genome sequence of the sexually transmitted pathogen Trichomonas vaginalis.</title>
        <authorList>
            <person name="Carlton J.M."/>
            <person name="Hirt R.P."/>
            <person name="Silva J.C."/>
            <person name="Delcher A.L."/>
            <person name="Schatz M."/>
            <person name="Zhao Q."/>
            <person name="Wortman J.R."/>
            <person name="Bidwell S.L."/>
            <person name="Alsmark U.C.M."/>
            <person name="Besteiro S."/>
            <person name="Sicheritz-Ponten T."/>
            <person name="Noel C.J."/>
            <person name="Dacks J.B."/>
            <person name="Foster P.G."/>
            <person name="Simillion C."/>
            <person name="Van de Peer Y."/>
            <person name="Miranda-Saavedra D."/>
            <person name="Barton G.J."/>
            <person name="Westrop G.D."/>
            <person name="Mueller S."/>
            <person name="Dessi D."/>
            <person name="Fiori P.L."/>
            <person name="Ren Q."/>
            <person name="Paulsen I."/>
            <person name="Zhang H."/>
            <person name="Bastida-Corcuera F.D."/>
            <person name="Simoes-Barbosa A."/>
            <person name="Brown M.T."/>
            <person name="Hayes R.D."/>
            <person name="Mukherjee M."/>
            <person name="Okumura C.Y."/>
            <person name="Schneider R."/>
            <person name="Smith A.J."/>
            <person name="Vanacova S."/>
            <person name="Villalvazo M."/>
            <person name="Haas B.J."/>
            <person name="Pertea M."/>
            <person name="Feldblyum T.V."/>
            <person name="Utterback T.R."/>
            <person name="Shu C.L."/>
            <person name="Osoegawa K."/>
            <person name="de Jong P.J."/>
            <person name="Hrdy I."/>
            <person name="Horvathova L."/>
            <person name="Zubacova Z."/>
            <person name="Dolezal P."/>
            <person name="Malik S.B."/>
            <person name="Logsdon J.M. Jr."/>
            <person name="Henze K."/>
            <person name="Gupta A."/>
            <person name="Wang C.C."/>
            <person name="Dunne R.L."/>
            <person name="Upcroft J.A."/>
            <person name="Upcroft P."/>
            <person name="White O."/>
            <person name="Salzberg S.L."/>
            <person name="Tang P."/>
            <person name="Chiu C.-H."/>
            <person name="Lee Y.-S."/>
            <person name="Embley T.M."/>
            <person name="Coombs G.H."/>
            <person name="Mottram J.C."/>
            <person name="Tachezy J."/>
            <person name="Fraser-Liggett C.M."/>
            <person name="Johnson P.J."/>
        </authorList>
    </citation>
    <scope>NUCLEOTIDE SEQUENCE [LARGE SCALE GENOMIC DNA]</scope>
    <source>
        <strain evidence="7">G3</strain>
    </source>
</reference>
<evidence type="ECO:0000259" key="5">
    <source>
        <dbReference type="PROSITE" id="PS50090"/>
    </source>
</evidence>
<evidence type="ECO:0000259" key="6">
    <source>
        <dbReference type="PROSITE" id="PS51294"/>
    </source>
</evidence>
<feature type="domain" description="Myb-like" evidence="5">
    <location>
        <begin position="63"/>
        <end position="114"/>
    </location>
</feature>
<dbReference type="FunFam" id="1.10.10.60:FF:000016">
    <property type="entry name" value="Transcriptional activator Myb isoform A"/>
    <property type="match status" value="1"/>
</dbReference>
<feature type="domain" description="HTH myb-type" evidence="6">
    <location>
        <begin position="68"/>
        <end position="118"/>
    </location>
</feature>
<dbReference type="VEuPathDB" id="TrichDB:TVAG_225940"/>
<dbReference type="KEGG" id="tva:5463471"/>
<dbReference type="RefSeq" id="XP_001578954.1">
    <property type="nucleotide sequence ID" value="XM_001578904.1"/>
</dbReference>
<dbReference type="PROSITE" id="PS51294">
    <property type="entry name" value="HTH_MYB"/>
    <property type="match status" value="2"/>
</dbReference>
<dbReference type="GO" id="GO:0006355">
    <property type="term" value="P:regulation of DNA-templated transcription"/>
    <property type="evidence" value="ECO:0000318"/>
    <property type="project" value="GO_Central"/>
</dbReference>
<dbReference type="InterPro" id="IPR009057">
    <property type="entry name" value="Homeodomain-like_sf"/>
</dbReference>
<keyword evidence="8" id="KW-1185">Reference proteome</keyword>
<dbReference type="Pfam" id="PF00249">
    <property type="entry name" value="Myb_DNA-binding"/>
    <property type="match status" value="2"/>
</dbReference>
<dbReference type="GO" id="GO:0000981">
    <property type="term" value="F:DNA-binding transcription factor activity, RNA polymerase II-specific"/>
    <property type="evidence" value="ECO:0000318"/>
    <property type="project" value="GO_Central"/>
</dbReference>
<dbReference type="OrthoDB" id="2143914at2759"/>
<evidence type="ECO:0000256" key="3">
    <source>
        <dbReference type="ARBA" id="ARBA00023163"/>
    </source>
</evidence>
<gene>
    <name evidence="7" type="ORF">TVAG_225940</name>
</gene>
<evidence type="ECO:0000313" key="7">
    <source>
        <dbReference type="EMBL" id="EAY17968.1"/>
    </source>
</evidence>
<dbReference type="InParanoid" id="A2DNX3"/>
<dbReference type="AlphaFoldDB" id="A2DNX3"/>
<dbReference type="GO" id="GO:0000978">
    <property type="term" value="F:RNA polymerase II cis-regulatory region sequence-specific DNA binding"/>
    <property type="evidence" value="ECO:0000318"/>
    <property type="project" value="GO_Central"/>
</dbReference>
<proteinExistence type="predicted"/>
<dbReference type="EMBL" id="DS113224">
    <property type="protein sequence ID" value="EAY17968.1"/>
    <property type="molecule type" value="Genomic_DNA"/>
</dbReference>